<proteinExistence type="predicted"/>
<evidence type="ECO:0000256" key="2">
    <source>
        <dbReference type="SAM" id="Phobius"/>
    </source>
</evidence>
<evidence type="ECO:0000313" key="3">
    <source>
        <dbReference type="EMBL" id="TDD17179.1"/>
    </source>
</evidence>
<evidence type="ECO:0000313" key="4">
    <source>
        <dbReference type="Proteomes" id="UP000294543"/>
    </source>
</evidence>
<sequence>MEGGREPRKKLQFVTLLTLLSIVVALGAWLLPDPFAWGPEPGSGAKGDPPATRSPWQESTLPPKSSESKGDEGMAYAQVYDARELRVPAASCGTTHVDLDGPVVTSSDPSSTPELEYIDDFPCDPPVRPVLETWPDLSISEGPAQGDPAKCALAVNEQPGFANKERPQAGRHFCLTTDQGLVVSASVTKMEGTTMYLLVRAWQPAGQP</sequence>
<name>A0A4R4WE19_9ACTN</name>
<organism evidence="3 4">
    <name type="scientific">Nonomuraea diastatica</name>
    <dbReference type="NCBI Taxonomy" id="1848329"/>
    <lineage>
        <taxon>Bacteria</taxon>
        <taxon>Bacillati</taxon>
        <taxon>Actinomycetota</taxon>
        <taxon>Actinomycetes</taxon>
        <taxon>Streptosporangiales</taxon>
        <taxon>Streptosporangiaceae</taxon>
        <taxon>Nonomuraea</taxon>
    </lineage>
</organism>
<evidence type="ECO:0000256" key="1">
    <source>
        <dbReference type="SAM" id="MobiDB-lite"/>
    </source>
</evidence>
<keyword evidence="4" id="KW-1185">Reference proteome</keyword>
<feature type="transmembrane region" description="Helical" evidence="2">
    <location>
        <begin position="12"/>
        <end position="31"/>
    </location>
</feature>
<feature type="compositionally biased region" description="Polar residues" evidence="1">
    <location>
        <begin position="54"/>
        <end position="65"/>
    </location>
</feature>
<dbReference type="AlphaFoldDB" id="A0A4R4WE19"/>
<keyword evidence="2" id="KW-0812">Transmembrane</keyword>
<accession>A0A4R4WE19</accession>
<reference evidence="3 4" key="1">
    <citation type="submission" date="2019-03" db="EMBL/GenBank/DDBJ databases">
        <title>Draft genome sequences of novel Actinobacteria.</title>
        <authorList>
            <person name="Sahin N."/>
            <person name="Ay H."/>
            <person name="Saygin H."/>
        </authorList>
    </citation>
    <scope>NUCLEOTIDE SEQUENCE [LARGE SCALE GENOMIC DNA]</scope>
    <source>
        <strain evidence="3 4">KC712</strain>
    </source>
</reference>
<comment type="caution">
    <text evidence="3">The sequence shown here is derived from an EMBL/GenBank/DDBJ whole genome shotgun (WGS) entry which is preliminary data.</text>
</comment>
<dbReference type="EMBL" id="SMKP01000091">
    <property type="protein sequence ID" value="TDD17179.1"/>
    <property type="molecule type" value="Genomic_DNA"/>
</dbReference>
<keyword evidence="2" id="KW-0472">Membrane</keyword>
<dbReference type="Proteomes" id="UP000294543">
    <property type="component" value="Unassembled WGS sequence"/>
</dbReference>
<gene>
    <name evidence="3" type="ORF">E1294_28665</name>
</gene>
<feature type="region of interest" description="Disordered" evidence="1">
    <location>
        <begin position="37"/>
        <end position="72"/>
    </location>
</feature>
<keyword evidence="2" id="KW-1133">Transmembrane helix</keyword>
<protein>
    <submittedName>
        <fullName evidence="3">Uncharacterized protein</fullName>
    </submittedName>
</protein>
<dbReference type="RefSeq" id="WP_132513440.1">
    <property type="nucleotide sequence ID" value="NZ_SMKP01000091.1"/>
</dbReference>